<keyword evidence="2" id="KW-1185">Reference proteome</keyword>
<evidence type="ECO:0000313" key="1">
    <source>
        <dbReference type="EMBL" id="OLP98615.1"/>
    </source>
</evidence>
<name>A0A1Q9DTV9_SYMMI</name>
<protein>
    <submittedName>
        <fullName evidence="1">Uncharacterized protein</fullName>
    </submittedName>
</protein>
<dbReference type="EMBL" id="LSRX01000391">
    <property type="protein sequence ID" value="OLP98615.1"/>
    <property type="molecule type" value="Genomic_DNA"/>
</dbReference>
<gene>
    <name evidence="1" type="ORF">AK812_SmicGene18940</name>
</gene>
<dbReference type="OrthoDB" id="414337at2759"/>
<sequence>MAGADSSTAAEFGSPTRRARMGSIDWCEARQDWQTGPDSLAELYAWTSNAFSCLSEKKPESLVCLRDNVGRGGTIISHYSGKGTAESMLADISEYVCKMSPSLGTCLQPRFRCSSACDISHTCRNLMLQQPEESRPQHIFGNILDRIPQQSPPLTDLTNEQVHDFLRSNGCRLFHTDSEAFCFRHLRPCRIWKHQLLRRQGQRPGLSGKTAAPFHHWIAEMRALQPDILLWENVPSFPAALMSELLGDEFVHHHVLVGPDMLGWPQARERCFGLAVLRQTCHFAGSASDFVSLFRRKVAGELSADSFFQAPEEEVEGVMRQRACRRGLQIAPEQEVSLDMAITPGMKLTLQQYADIRPKRAGLDGAFVCDLEQNVGYAASGPFLPSCPTHASIYSFRLGRLMTGREMLAAMGENLYSSSSPRSRLSAALEKLRLRDVDMQAVAGNSFHLAAMGTWTMYVLAHVQKHPAGLVLGPLLADVGAIHSVSENELIEEQVASASGHWTFAADQMNASQVSKSPPAEAVVSQEQQSLDQGLPLKLDFEDSEGQGQGSGLGTHPEPESSDESDPKSEEEQDATMCACCQAEARVDRSIYGSECKKALNNVEKKEVKETGKKGPRWDKWVELKRAGGPQLFAVLLGYRKECSQSRGSGVARGNFDFAAYYEKVESTSSVGSEEKLLMMPFAKWLRVAAEDWAMDSKEATKKWERKERTLPDSKKMYIGKKLLLPMPYQILVVGRNEVTHTQGVRMEEKGLKKPKDEQVASLKGKVGTGGLDFGDQLFSKVGGNELLDNARDGPTLFAPGGESLFSKGGGAEAELTCTPKKKKLCEAACDEQLASTGQPENPKPAGKTRRKMYDLTANQNKLVDKINQELNQSRVTLDKAVKDALDAQEKGQKLSQDQRDFFQAYFDTVETRLSLVKAVLETDAGVATMLEQYKDKKIMVTDEDSKLKPVATFLTELIAQARSCKDEDAVKVTTQQAKDTGGLLKRLAAALTRSASDVKRAMEQKVKKAQAEVEKKRKAEEAKKKKDEQDFIKRCKRAQGKDTQVSCLWLGDDIVSNLFDSIPVYEDLDALKEAFKRGGALFDGQVYIFKGATAIQTEMDKPLVKGYTQLFETQFPVSAQARSGGRAQTVLKIPTKDKITEALMTYVSSKCSLMKGEATSSYAADVCMFGFTVDMQYAGPEMFALAALRFSCRGDREVICCHAPALWQLLQKHGAVNSDQLSSDRPVTVVIGEKLLNAKMDDAWVRELLSSTDSKIFFKGVVPEAGLIFTPAGMIVLERTLNRQVNLGVRLTINDQSCASVENLKTLRGIHMIYATQHCKLAEKWNQVLAN</sequence>
<accession>A0A1Q9DTV9</accession>
<proteinExistence type="predicted"/>
<dbReference type="InterPro" id="IPR029063">
    <property type="entry name" value="SAM-dependent_MTases_sf"/>
</dbReference>
<organism evidence="1 2">
    <name type="scientific">Symbiodinium microadriaticum</name>
    <name type="common">Dinoflagellate</name>
    <name type="synonym">Zooxanthella microadriatica</name>
    <dbReference type="NCBI Taxonomy" id="2951"/>
    <lineage>
        <taxon>Eukaryota</taxon>
        <taxon>Sar</taxon>
        <taxon>Alveolata</taxon>
        <taxon>Dinophyceae</taxon>
        <taxon>Suessiales</taxon>
        <taxon>Symbiodiniaceae</taxon>
        <taxon>Symbiodinium</taxon>
    </lineage>
</organism>
<dbReference type="Gene3D" id="3.40.50.150">
    <property type="entry name" value="Vaccinia Virus protein VP39"/>
    <property type="match status" value="1"/>
</dbReference>
<reference evidence="1 2" key="1">
    <citation type="submission" date="2016-02" db="EMBL/GenBank/DDBJ databases">
        <title>Genome analysis of coral dinoflagellate symbionts highlights evolutionary adaptations to a symbiotic lifestyle.</title>
        <authorList>
            <person name="Aranda M."/>
            <person name="Li Y."/>
            <person name="Liew Y.J."/>
            <person name="Baumgarten S."/>
            <person name="Simakov O."/>
            <person name="Wilson M."/>
            <person name="Piel J."/>
            <person name="Ashoor H."/>
            <person name="Bougouffa S."/>
            <person name="Bajic V.B."/>
            <person name="Ryu T."/>
            <person name="Ravasi T."/>
            <person name="Bayer T."/>
            <person name="Micklem G."/>
            <person name="Kim H."/>
            <person name="Bhak J."/>
            <person name="Lajeunesse T.C."/>
            <person name="Voolstra C.R."/>
        </authorList>
    </citation>
    <scope>NUCLEOTIDE SEQUENCE [LARGE SCALE GENOMIC DNA]</scope>
    <source>
        <strain evidence="1 2">CCMP2467</strain>
    </source>
</reference>
<comment type="caution">
    <text evidence="1">The sequence shown here is derived from an EMBL/GenBank/DDBJ whole genome shotgun (WGS) entry which is preliminary data.</text>
</comment>
<dbReference type="SUPFAM" id="SSF53335">
    <property type="entry name" value="S-adenosyl-L-methionine-dependent methyltransferases"/>
    <property type="match status" value="1"/>
</dbReference>
<dbReference type="Proteomes" id="UP000186817">
    <property type="component" value="Unassembled WGS sequence"/>
</dbReference>
<evidence type="ECO:0000313" key="2">
    <source>
        <dbReference type="Proteomes" id="UP000186817"/>
    </source>
</evidence>